<dbReference type="EMBL" id="DLUG01000219">
    <property type="protein sequence ID" value="DAB35766.1"/>
    <property type="molecule type" value="Genomic_DNA"/>
</dbReference>
<dbReference type="Gene3D" id="1.10.760.10">
    <property type="entry name" value="Cytochrome c-like domain"/>
    <property type="match status" value="1"/>
</dbReference>
<dbReference type="AlphaFoldDB" id="A0A2D3WBU9"/>
<dbReference type="Proteomes" id="UP000231638">
    <property type="component" value="Unassembled WGS sequence"/>
</dbReference>
<dbReference type="PANTHER" id="PTHR33751">
    <property type="entry name" value="CBB3-TYPE CYTOCHROME C OXIDASE SUBUNIT FIXP"/>
    <property type="match status" value="1"/>
</dbReference>
<dbReference type="PROSITE" id="PS51007">
    <property type="entry name" value="CYTC"/>
    <property type="match status" value="1"/>
</dbReference>
<evidence type="ECO:0000313" key="9">
    <source>
        <dbReference type="EMBL" id="DAB35766.1"/>
    </source>
</evidence>
<sequence>MLRLLSYSFGTLLFLSSIACAQEPSAEHGAQLFKQCAGCHGADGRNKAFGKSGIIAGQSAEDLMESIKFYRESEFKAHGTSLVMSKQTKNMSLQDISDVAHYISKLPK</sequence>
<dbReference type="Pfam" id="PF00034">
    <property type="entry name" value="Cytochrom_C"/>
    <property type="match status" value="1"/>
</dbReference>
<feature type="signal peptide" evidence="7">
    <location>
        <begin position="1"/>
        <end position="21"/>
    </location>
</feature>
<feature type="chain" id="PRO_5013635856" evidence="7">
    <location>
        <begin position="22"/>
        <end position="108"/>
    </location>
</feature>
<dbReference type="InterPro" id="IPR050597">
    <property type="entry name" value="Cytochrome_c_Oxidase_Subunit"/>
</dbReference>
<evidence type="ECO:0000256" key="3">
    <source>
        <dbReference type="ARBA" id="ARBA00022723"/>
    </source>
</evidence>
<accession>A0A2D3WBU9</accession>
<evidence type="ECO:0000256" key="7">
    <source>
        <dbReference type="SAM" id="SignalP"/>
    </source>
</evidence>
<name>A0A2D3WBU9_9BACT</name>
<evidence type="ECO:0000259" key="8">
    <source>
        <dbReference type="PROSITE" id="PS51007"/>
    </source>
</evidence>
<protein>
    <submittedName>
        <fullName evidence="9">Cytochrome C</fullName>
    </submittedName>
</protein>
<dbReference type="SUPFAM" id="SSF46626">
    <property type="entry name" value="Cytochrome c"/>
    <property type="match status" value="1"/>
</dbReference>
<evidence type="ECO:0000256" key="4">
    <source>
        <dbReference type="ARBA" id="ARBA00022982"/>
    </source>
</evidence>
<gene>
    <name evidence="9" type="ORF">CFH80_08455</name>
</gene>
<dbReference type="GO" id="GO:0009055">
    <property type="term" value="F:electron transfer activity"/>
    <property type="evidence" value="ECO:0007669"/>
    <property type="project" value="InterPro"/>
</dbReference>
<dbReference type="PROSITE" id="PS51257">
    <property type="entry name" value="PROKAR_LIPOPROTEIN"/>
    <property type="match status" value="1"/>
</dbReference>
<dbReference type="STRING" id="366522.GCA_001548055_02636"/>
<dbReference type="GO" id="GO:0020037">
    <property type="term" value="F:heme binding"/>
    <property type="evidence" value="ECO:0007669"/>
    <property type="project" value="InterPro"/>
</dbReference>
<keyword evidence="4" id="KW-0249">Electron transport</keyword>
<evidence type="ECO:0000313" key="10">
    <source>
        <dbReference type="Proteomes" id="UP000231638"/>
    </source>
</evidence>
<organism evidence="9 10">
    <name type="scientific">Sulfurospirillum cavolei</name>
    <dbReference type="NCBI Taxonomy" id="366522"/>
    <lineage>
        <taxon>Bacteria</taxon>
        <taxon>Pseudomonadati</taxon>
        <taxon>Campylobacterota</taxon>
        <taxon>Epsilonproteobacteria</taxon>
        <taxon>Campylobacterales</taxon>
        <taxon>Sulfurospirillaceae</taxon>
        <taxon>Sulfurospirillum</taxon>
    </lineage>
</organism>
<keyword evidence="1" id="KW-0813">Transport</keyword>
<keyword evidence="3 6" id="KW-0479">Metal-binding</keyword>
<comment type="caution">
    <text evidence="9">The sequence shown here is derived from an EMBL/GenBank/DDBJ whole genome shotgun (WGS) entry which is preliminary data.</text>
</comment>
<proteinExistence type="predicted"/>
<keyword evidence="5 6" id="KW-0408">Iron</keyword>
<evidence type="ECO:0000256" key="5">
    <source>
        <dbReference type="ARBA" id="ARBA00023004"/>
    </source>
</evidence>
<evidence type="ECO:0000256" key="2">
    <source>
        <dbReference type="ARBA" id="ARBA00022617"/>
    </source>
</evidence>
<dbReference type="InterPro" id="IPR009056">
    <property type="entry name" value="Cyt_c-like_dom"/>
</dbReference>
<evidence type="ECO:0000256" key="6">
    <source>
        <dbReference type="PROSITE-ProRule" id="PRU00433"/>
    </source>
</evidence>
<evidence type="ECO:0000256" key="1">
    <source>
        <dbReference type="ARBA" id="ARBA00022448"/>
    </source>
</evidence>
<dbReference type="GO" id="GO:0046872">
    <property type="term" value="F:metal ion binding"/>
    <property type="evidence" value="ECO:0007669"/>
    <property type="project" value="UniProtKB-KW"/>
</dbReference>
<dbReference type="InterPro" id="IPR036909">
    <property type="entry name" value="Cyt_c-like_dom_sf"/>
</dbReference>
<feature type="domain" description="Cytochrome c" evidence="8">
    <location>
        <begin position="24"/>
        <end position="107"/>
    </location>
</feature>
<reference evidence="9 10" key="1">
    <citation type="journal article" date="2017" name="Front. Microbiol.">
        <title>Comparative Genomic Analysis of the Class Epsilonproteobacteria and Proposed Reclassification to Epsilonbacteraeota (phyl. nov.).</title>
        <authorList>
            <person name="Waite D.W."/>
            <person name="Vanwonterghem I."/>
            <person name="Rinke C."/>
            <person name="Parks D.H."/>
            <person name="Zhang Y."/>
            <person name="Takai K."/>
            <person name="Sievert S.M."/>
            <person name="Simon J."/>
            <person name="Campbell B.J."/>
            <person name="Hanson T.E."/>
            <person name="Woyke T."/>
            <person name="Klotz M.G."/>
            <person name="Hugenholtz P."/>
        </authorList>
    </citation>
    <scope>NUCLEOTIDE SEQUENCE [LARGE SCALE GENOMIC DNA]</scope>
    <source>
        <strain evidence="9">UBA11420</strain>
    </source>
</reference>
<dbReference type="PANTHER" id="PTHR33751:SF9">
    <property type="entry name" value="CYTOCHROME C4"/>
    <property type="match status" value="1"/>
</dbReference>
<keyword evidence="7" id="KW-0732">Signal</keyword>
<keyword evidence="2 6" id="KW-0349">Heme</keyword>